<evidence type="ECO:0000256" key="2">
    <source>
        <dbReference type="ARBA" id="ARBA00023002"/>
    </source>
</evidence>
<comment type="catalytic activity">
    <reaction evidence="4 5">
        <text>L-glutamate 5-semialdehyde + NAD(+) + H2O = L-glutamate + NADH + 2 H(+)</text>
        <dbReference type="Rhea" id="RHEA:30235"/>
        <dbReference type="ChEBI" id="CHEBI:15377"/>
        <dbReference type="ChEBI" id="CHEBI:15378"/>
        <dbReference type="ChEBI" id="CHEBI:29985"/>
        <dbReference type="ChEBI" id="CHEBI:57540"/>
        <dbReference type="ChEBI" id="CHEBI:57945"/>
        <dbReference type="ChEBI" id="CHEBI:58066"/>
        <dbReference type="EC" id="1.2.1.88"/>
    </reaction>
</comment>
<evidence type="ECO:0000256" key="4">
    <source>
        <dbReference type="ARBA" id="ARBA00048142"/>
    </source>
</evidence>
<dbReference type="InterPro" id="IPR025703">
    <property type="entry name" value="Bifunct_PutA"/>
</dbReference>
<keyword evidence="11" id="KW-1185">Reference proteome</keyword>
<feature type="active site" evidence="6">
    <location>
        <position position="791"/>
    </location>
</feature>
<dbReference type="InterPro" id="IPR002872">
    <property type="entry name" value="Proline_DH_dom"/>
</dbReference>
<evidence type="ECO:0000256" key="1">
    <source>
        <dbReference type="ARBA" id="ARBA00004786"/>
    </source>
</evidence>
<comment type="similarity">
    <text evidence="5">In the N-terminal section; belongs to the proline dehydrogenase family.</text>
</comment>
<dbReference type="InterPro" id="IPR016162">
    <property type="entry name" value="Ald_DH_N"/>
</dbReference>
<dbReference type="Pfam" id="PF14850">
    <property type="entry name" value="Pro_dh-DNA_bdg"/>
    <property type="match status" value="1"/>
</dbReference>
<name>A0A5C6UN80_9SPHN</name>
<dbReference type="Pfam" id="PF00171">
    <property type="entry name" value="Aldedh"/>
    <property type="match status" value="1"/>
</dbReference>
<dbReference type="NCBIfam" id="TIGR01238">
    <property type="entry name" value="D1pyr5carbox3"/>
    <property type="match status" value="1"/>
</dbReference>
<keyword evidence="5" id="KW-0678">Repressor</keyword>
<evidence type="ECO:0000259" key="9">
    <source>
        <dbReference type="Pfam" id="PF14850"/>
    </source>
</evidence>
<keyword evidence="5" id="KW-0274">FAD</keyword>
<feature type="domain" description="Proline dehydrogenase PutA" evidence="9">
    <location>
        <begin position="60"/>
        <end position="174"/>
    </location>
</feature>
<dbReference type="EMBL" id="VOPY01000001">
    <property type="protein sequence ID" value="TXC74020.1"/>
    <property type="molecule type" value="Genomic_DNA"/>
</dbReference>
<organism evidence="10 11">
    <name type="scientific">Flavisphingopyxis soli</name>
    <dbReference type="NCBI Taxonomy" id="2601267"/>
    <lineage>
        <taxon>Bacteria</taxon>
        <taxon>Pseudomonadati</taxon>
        <taxon>Pseudomonadota</taxon>
        <taxon>Alphaproteobacteria</taxon>
        <taxon>Sphingomonadales</taxon>
        <taxon>Sphingopyxidaceae</taxon>
        <taxon>Flavisphingopyxis</taxon>
    </lineage>
</organism>
<evidence type="ECO:0000313" key="11">
    <source>
        <dbReference type="Proteomes" id="UP000321129"/>
    </source>
</evidence>
<dbReference type="OrthoDB" id="9812625at2"/>
<dbReference type="InterPro" id="IPR016163">
    <property type="entry name" value="Ald_DH_C"/>
</dbReference>
<keyword evidence="5" id="KW-0238">DNA-binding</keyword>
<dbReference type="RefSeq" id="WP_147121857.1">
    <property type="nucleotide sequence ID" value="NZ_VOPY01000001.1"/>
</dbReference>
<comment type="function">
    <text evidence="5">Oxidizes proline to glutamate for use as a carbon and nitrogen source.</text>
</comment>
<evidence type="ECO:0000259" key="8">
    <source>
        <dbReference type="Pfam" id="PF01619"/>
    </source>
</evidence>
<dbReference type="GO" id="GO:0003700">
    <property type="term" value="F:DNA-binding transcription factor activity"/>
    <property type="evidence" value="ECO:0007669"/>
    <property type="project" value="InterPro"/>
</dbReference>
<dbReference type="InterPro" id="IPR024089">
    <property type="entry name" value="PRODH_PutA_dom_I/II"/>
</dbReference>
<dbReference type="GO" id="GO:0004657">
    <property type="term" value="F:proline dehydrogenase activity"/>
    <property type="evidence" value="ECO:0007669"/>
    <property type="project" value="UniProtKB-UniRule"/>
</dbReference>
<dbReference type="PANTHER" id="PTHR42862">
    <property type="entry name" value="DELTA-1-PYRROLINE-5-CARBOXYLATE DEHYDROGENASE 1, ISOFORM A-RELATED"/>
    <property type="match status" value="1"/>
</dbReference>
<dbReference type="InterPro" id="IPR024082">
    <property type="entry name" value="PRODH_PutA_dom_II"/>
</dbReference>
<dbReference type="NCBIfam" id="NF008869">
    <property type="entry name" value="PRK11904.1"/>
    <property type="match status" value="1"/>
</dbReference>
<dbReference type="Proteomes" id="UP000321129">
    <property type="component" value="Unassembled WGS sequence"/>
</dbReference>
<dbReference type="InterPro" id="IPR029041">
    <property type="entry name" value="FAD-linked_oxidoreductase-like"/>
</dbReference>
<dbReference type="GO" id="GO:0003677">
    <property type="term" value="F:DNA binding"/>
    <property type="evidence" value="ECO:0007669"/>
    <property type="project" value="UniProtKB-KW"/>
</dbReference>
<dbReference type="GO" id="GO:0010133">
    <property type="term" value="P:L-proline catabolic process to L-glutamate"/>
    <property type="evidence" value="ECO:0007669"/>
    <property type="project" value="UniProtKB-UniRule"/>
</dbReference>
<keyword evidence="5" id="KW-0642">Proline metabolism</keyword>
<feature type="domain" description="Aldehyde dehydrogenase" evidence="7">
    <location>
        <begin position="556"/>
        <end position="1019"/>
    </location>
</feature>
<comment type="caution">
    <text evidence="10">The sequence shown here is derived from an EMBL/GenBank/DDBJ whole genome shotgun (WGS) entry which is preliminary data.</text>
</comment>
<evidence type="ECO:0000256" key="5">
    <source>
        <dbReference type="PIRNR" id="PIRNR000197"/>
    </source>
</evidence>
<dbReference type="InterPro" id="IPR050485">
    <property type="entry name" value="Proline_metab_enzyme"/>
</dbReference>
<proteinExistence type="inferred from homology"/>
<keyword evidence="5" id="KW-0805">Transcription regulation</keyword>
<comment type="pathway">
    <text evidence="1 5">Amino-acid degradation; L-proline degradation into L-glutamate; L-glutamate from L-proline: step 2/2.</text>
</comment>
<gene>
    <name evidence="10" type="primary">putA</name>
    <name evidence="10" type="ORF">FSZ31_04685</name>
</gene>
<dbReference type="GO" id="GO:0009898">
    <property type="term" value="C:cytoplasmic side of plasma membrane"/>
    <property type="evidence" value="ECO:0007669"/>
    <property type="project" value="TreeGrafter"/>
</dbReference>
<feature type="active site" evidence="6">
    <location>
        <position position="825"/>
    </location>
</feature>
<dbReference type="EC" id="1.2.1.88" evidence="5"/>
<dbReference type="FunFam" id="3.40.309.10:FF:000005">
    <property type="entry name" value="1-pyrroline-5-carboxylate dehydrogenase 1"/>
    <property type="match status" value="1"/>
</dbReference>
<dbReference type="InterPro" id="IPR016161">
    <property type="entry name" value="Ald_DH/histidinol_DH"/>
</dbReference>
<comment type="catalytic activity">
    <reaction evidence="5">
        <text>L-proline + a quinone = (S)-1-pyrroline-5-carboxylate + a quinol + H(+)</text>
        <dbReference type="Rhea" id="RHEA:23784"/>
        <dbReference type="ChEBI" id="CHEBI:15378"/>
        <dbReference type="ChEBI" id="CHEBI:17388"/>
        <dbReference type="ChEBI" id="CHEBI:24646"/>
        <dbReference type="ChEBI" id="CHEBI:60039"/>
        <dbReference type="ChEBI" id="CHEBI:132124"/>
        <dbReference type="EC" id="1.5.5.2"/>
    </reaction>
</comment>
<dbReference type="GO" id="GO:0003842">
    <property type="term" value="F:L-glutamate gamma-semialdehyde dehydrogenase activity"/>
    <property type="evidence" value="ECO:0007669"/>
    <property type="project" value="UniProtKB-UniRule"/>
</dbReference>
<dbReference type="SUPFAM" id="SSF81935">
    <property type="entry name" value="N-terminal domain of bifunctional PutA protein"/>
    <property type="match status" value="1"/>
</dbReference>
<keyword evidence="5" id="KW-0804">Transcription</keyword>
<dbReference type="SUPFAM" id="SSF51730">
    <property type="entry name" value="FAD-linked oxidoreductase"/>
    <property type="match status" value="1"/>
</dbReference>
<comment type="pathway">
    <text evidence="5">Amino-acid degradation; L-proline degradation into L-glutamate; L-glutamate from L-proline: step 1/2.</text>
</comment>
<dbReference type="InterPro" id="IPR016160">
    <property type="entry name" value="Ald_DH_CS_CYS"/>
</dbReference>
<dbReference type="AlphaFoldDB" id="A0A5C6UN80"/>
<dbReference type="Gene3D" id="3.40.309.10">
    <property type="entry name" value="Aldehyde Dehydrogenase, Chain A, domain 2"/>
    <property type="match status" value="1"/>
</dbReference>
<dbReference type="UniPathway" id="UPA00261">
    <property type="reaction ID" value="UER00373"/>
</dbReference>
<evidence type="ECO:0000259" key="7">
    <source>
        <dbReference type="Pfam" id="PF00171"/>
    </source>
</evidence>
<reference evidence="10 11" key="1">
    <citation type="submission" date="2019-08" db="EMBL/GenBank/DDBJ databases">
        <title>Sphingorhabdus soil sp. nov., isolated from arctic soil.</title>
        <authorList>
            <person name="Liu Y."/>
        </authorList>
    </citation>
    <scope>NUCLEOTIDE SEQUENCE [LARGE SCALE GENOMIC DNA]</scope>
    <source>
        <strain evidence="10 11">D-2Q-5-6</strain>
    </source>
</reference>
<dbReference type="PANTHER" id="PTHR42862:SF1">
    <property type="entry name" value="DELTA-1-PYRROLINE-5-CARBOXYLATE DEHYDROGENASE 2, ISOFORM A-RELATED"/>
    <property type="match status" value="1"/>
</dbReference>
<comment type="cofactor">
    <cofactor evidence="5">
        <name>FAD</name>
        <dbReference type="ChEBI" id="CHEBI:57692"/>
    </cofactor>
</comment>
<dbReference type="EC" id="1.5.5.2" evidence="5"/>
<keyword evidence="5" id="KW-0285">Flavoprotein</keyword>
<dbReference type="PIRSF" id="PIRSF000197">
    <property type="entry name" value="Bifunct_PutA"/>
    <property type="match status" value="1"/>
</dbReference>
<dbReference type="InterPro" id="IPR005933">
    <property type="entry name" value="PutA_C"/>
</dbReference>
<comment type="similarity">
    <text evidence="5">In the C-terminal section; belongs to the aldehyde dehydrogenase family.</text>
</comment>
<feature type="domain" description="Proline dehydrogenase" evidence="8">
    <location>
        <begin position="185"/>
        <end position="477"/>
    </location>
</feature>
<evidence type="ECO:0000256" key="6">
    <source>
        <dbReference type="PIRSR" id="PIRSR000197-1"/>
    </source>
</evidence>
<dbReference type="Pfam" id="PF01619">
    <property type="entry name" value="Pro_dh"/>
    <property type="match status" value="1"/>
</dbReference>
<dbReference type="Gene3D" id="3.40.605.10">
    <property type="entry name" value="Aldehyde Dehydrogenase, Chain A, domain 1"/>
    <property type="match status" value="1"/>
</dbReference>
<protein>
    <recommendedName>
        <fullName evidence="5">Bifunctional protein PutA</fullName>
    </recommendedName>
    <domain>
        <recommendedName>
            <fullName evidence="5">Proline dehydrogenase</fullName>
            <ecNumber evidence="5">1.5.5.2</ecNumber>
        </recommendedName>
        <alternativeName>
            <fullName evidence="5">Proline oxidase</fullName>
        </alternativeName>
    </domain>
    <domain>
        <recommendedName>
            <fullName evidence="5">Delta-1-pyrroline-5-carboxylate dehydrogenase</fullName>
            <shortName evidence="5">P5C dehydrogenase</shortName>
            <ecNumber evidence="5">1.2.1.88</ecNumber>
        </recommendedName>
        <alternativeName>
            <fullName evidence="5">L-glutamate gamma-semialdehyde dehydrogenase</fullName>
        </alternativeName>
    </domain>
</protein>
<dbReference type="Gene3D" id="1.20.5.460">
    <property type="entry name" value="Single helix bin"/>
    <property type="match status" value="1"/>
</dbReference>
<accession>A0A5C6UN80</accession>
<evidence type="ECO:0000313" key="10">
    <source>
        <dbReference type="EMBL" id="TXC74020.1"/>
    </source>
</evidence>
<dbReference type="CDD" id="cd07125">
    <property type="entry name" value="ALDH_PutA-P5CDH"/>
    <property type="match status" value="1"/>
</dbReference>
<dbReference type="SUPFAM" id="SSF53720">
    <property type="entry name" value="ALDH-like"/>
    <property type="match status" value="1"/>
</dbReference>
<keyword evidence="3 5" id="KW-0520">NAD</keyword>
<keyword evidence="2 5" id="KW-0560">Oxidoreductase</keyword>
<dbReference type="Gene3D" id="3.20.20.220">
    <property type="match status" value="1"/>
</dbReference>
<dbReference type="PROSITE" id="PS00070">
    <property type="entry name" value="ALDEHYDE_DEHYDR_CYS"/>
    <property type="match status" value="1"/>
</dbReference>
<dbReference type="InterPro" id="IPR015590">
    <property type="entry name" value="Aldehyde_DH_dom"/>
</dbReference>
<evidence type="ECO:0000256" key="3">
    <source>
        <dbReference type="ARBA" id="ARBA00023027"/>
    </source>
</evidence>
<sequence>MTLSPESRSALRSALRADEATLIQQFVDEMAEGAPAVAEVKALGRKLVAHAKADDSETLIDAFMNRYRLSTEEGVVLMCLAEALLRVPDAGTADALIRDKITGRNWVSQNGDSGSRLVDLSAYGLSLGSTTLLLDAFGSSDNPATILKRMIRKSGEPVIRQAALAAMKLLGKQFVMGETIDGAVKRAAKVAKGELCSFDMLGEAARTASDAARYFRSYEAAIARIGRTAKAGDPHANHGISVKLSALHPRFEYLQMDRVREELLPRVVELALQARAANIPMTLDAEESDRLEPHLDIVTGLVEAGVADGWSGLGLVVQAYSKRAPELVKLVYALAQKHDVHLALRLVKGAYWDTEIKRSQVAGTDYFPVWTAKPHTDLCYLRCALLLRGMTDHIYPAFATHNAMTIAFVAKLFAGERGYELQRLHGMGEGAHDAMRDIAPPPRPVRVYAPVGTHKDLLAYLVRRLLENGANSSFVHQFSDPDVTIEDLSVDAREQVDVAAPRIATGAELFLPQRRNSQGYDLGEPGQAEALMADMAKHRRNDWHVGPIIGGREGQGDSALAVINPATGDPIGQCVEASLSEIDDAIALSLAAQREWSLAGGDFRATRLEKAADLLEADTPKFLALAMDEAGKTLADAIAELREAVDFLRYYAAGAREHFEHAVLLPGPTGERNELILEGRGLFTCISPWNFPLAIFLGQVGAALAAGNAVLAKPAEQTPVIAHEAVRALLAAGVPGDVLHFLPGRGEVVGAALTGHAEIAGVVFTGSTEVAHLINRKLASRNAPIATLIAETGGMNAMIVDSTALPEQVARDVVSSAFQSAGQRCSALRVVYLQDDVADHMLEMIAGAAAELTIGDPSELATDVGPIIDGEAQASIQHHIDTFAAKGRIVLQAVRTGTIADNGSYIMPTIIRLDDIAEMEREVFGPVLHIVRWKAKHLDRVIDAINATGYGLTLGIHSRIDAFAAHVAARAQVGNVYVNRNQIGAIVGSQPFGGRGLSGTGPKAGGPQYLLRFAEEKTISTDITAAGGNTALMAGSEGI</sequence>